<keyword evidence="7" id="KW-0460">Magnesium</keyword>
<comment type="catalytic activity">
    <reaction evidence="9">
        <text>a 5'-end NAD(+)-phospho-ribonucleoside in mRNA + H2O = a 5'-end phospho-adenosine-phospho-ribonucleoside in mRNA + beta-nicotinamide D-ribonucleotide + 2 H(+)</text>
        <dbReference type="Rhea" id="RHEA:60876"/>
        <dbReference type="Rhea" id="RHEA-COMP:15698"/>
        <dbReference type="Rhea" id="RHEA-COMP:15719"/>
        <dbReference type="ChEBI" id="CHEBI:14649"/>
        <dbReference type="ChEBI" id="CHEBI:15377"/>
        <dbReference type="ChEBI" id="CHEBI:15378"/>
        <dbReference type="ChEBI" id="CHEBI:144029"/>
        <dbReference type="ChEBI" id="CHEBI:144051"/>
    </reaction>
    <physiologicalReaction direction="left-to-right" evidence="9">
        <dbReference type="Rhea" id="RHEA:60877"/>
    </physiologicalReaction>
</comment>
<gene>
    <name evidence="11" type="primary">nudC</name>
    <name evidence="11" type="ORF">HW566_01395</name>
</gene>
<dbReference type="PANTHER" id="PTHR42904">
    <property type="entry name" value="NUDIX HYDROLASE, NUDC SUBFAMILY"/>
    <property type="match status" value="1"/>
</dbReference>
<evidence type="ECO:0000256" key="4">
    <source>
        <dbReference type="ARBA" id="ARBA00012381"/>
    </source>
</evidence>
<evidence type="ECO:0000256" key="5">
    <source>
        <dbReference type="ARBA" id="ARBA00022723"/>
    </source>
</evidence>
<dbReference type="NCBIfam" id="NF001299">
    <property type="entry name" value="PRK00241.1"/>
    <property type="match status" value="1"/>
</dbReference>
<reference evidence="11 12" key="1">
    <citation type="submission" date="2020-06" db="EMBL/GenBank/DDBJ databases">
        <authorList>
            <person name="Jo H."/>
        </authorList>
    </citation>
    <scope>NUCLEOTIDE SEQUENCE [LARGE SCALE GENOMIC DNA]</scope>
    <source>
        <strain evidence="11 12">I46</strain>
    </source>
</reference>
<dbReference type="GO" id="GO:0035529">
    <property type="term" value="F:NADH pyrophosphatase activity"/>
    <property type="evidence" value="ECO:0007669"/>
    <property type="project" value="TreeGrafter"/>
</dbReference>
<dbReference type="SUPFAM" id="SSF55811">
    <property type="entry name" value="Nudix"/>
    <property type="match status" value="1"/>
</dbReference>
<dbReference type="RefSeq" id="WP_178009749.1">
    <property type="nucleotide sequence ID" value="NZ_CP058316.1"/>
</dbReference>
<dbReference type="InterPro" id="IPR015376">
    <property type="entry name" value="Znr_NADH_PPase"/>
</dbReference>
<dbReference type="GO" id="GO:0019677">
    <property type="term" value="P:NAD+ catabolic process"/>
    <property type="evidence" value="ECO:0007669"/>
    <property type="project" value="TreeGrafter"/>
</dbReference>
<dbReference type="GO" id="GO:0006742">
    <property type="term" value="P:NADP+ catabolic process"/>
    <property type="evidence" value="ECO:0007669"/>
    <property type="project" value="TreeGrafter"/>
</dbReference>
<comment type="cofactor">
    <cofactor evidence="1">
        <name>Mg(2+)</name>
        <dbReference type="ChEBI" id="CHEBI:18420"/>
    </cofactor>
</comment>
<evidence type="ECO:0000259" key="10">
    <source>
        <dbReference type="PROSITE" id="PS51462"/>
    </source>
</evidence>
<feature type="domain" description="Nudix hydrolase" evidence="10">
    <location>
        <begin position="162"/>
        <end position="289"/>
    </location>
</feature>
<protein>
    <recommendedName>
        <fullName evidence="4">NAD(+) diphosphatase</fullName>
        <ecNumber evidence="4">3.6.1.22</ecNumber>
    </recommendedName>
</protein>
<dbReference type="InterPro" id="IPR050241">
    <property type="entry name" value="NAD-cap_RNA_hydrolase_NudC"/>
</dbReference>
<dbReference type="InterPro" id="IPR049734">
    <property type="entry name" value="NudC-like_C"/>
</dbReference>
<evidence type="ECO:0000256" key="7">
    <source>
        <dbReference type="ARBA" id="ARBA00022842"/>
    </source>
</evidence>
<evidence type="ECO:0000256" key="2">
    <source>
        <dbReference type="ARBA" id="ARBA00001947"/>
    </source>
</evidence>
<evidence type="ECO:0000256" key="6">
    <source>
        <dbReference type="ARBA" id="ARBA00022801"/>
    </source>
</evidence>
<dbReference type="EC" id="3.6.1.22" evidence="4"/>
<accession>A0A7D5ETU7</accession>
<comment type="similarity">
    <text evidence="3">Belongs to the Nudix hydrolase family. NudC subfamily.</text>
</comment>
<dbReference type="CDD" id="cd03429">
    <property type="entry name" value="NUDIX_NADH_pyrophosphatase_Nudt13"/>
    <property type="match status" value="1"/>
</dbReference>
<evidence type="ECO:0000256" key="8">
    <source>
        <dbReference type="ARBA" id="ARBA00023027"/>
    </source>
</evidence>
<dbReference type="GO" id="GO:0046872">
    <property type="term" value="F:metal ion binding"/>
    <property type="evidence" value="ECO:0007669"/>
    <property type="project" value="UniProtKB-KW"/>
</dbReference>
<keyword evidence="8" id="KW-0520">NAD</keyword>
<dbReference type="Gene3D" id="3.90.79.20">
    <property type="match status" value="1"/>
</dbReference>
<evidence type="ECO:0000313" key="11">
    <source>
        <dbReference type="EMBL" id="QLD10552.1"/>
    </source>
</evidence>
<dbReference type="PROSITE" id="PS00893">
    <property type="entry name" value="NUDIX_BOX"/>
    <property type="match status" value="1"/>
</dbReference>
<name>A0A7D5ETU7_9MICO</name>
<evidence type="ECO:0000256" key="3">
    <source>
        <dbReference type="ARBA" id="ARBA00009595"/>
    </source>
</evidence>
<dbReference type="GO" id="GO:0005829">
    <property type="term" value="C:cytosol"/>
    <property type="evidence" value="ECO:0007669"/>
    <property type="project" value="TreeGrafter"/>
</dbReference>
<dbReference type="Gene3D" id="3.90.79.10">
    <property type="entry name" value="Nucleoside Triphosphate Pyrophosphohydrolase"/>
    <property type="match status" value="1"/>
</dbReference>
<sequence>MRLQPPALARSSFDTAAAERASEDLIPRLRADAGTRVLVIRGDRAEITGDRLRWRTPDEAAAVAGTAEWGFLGRAGDGSARLVAASVPAAAGDDAVDDDGWASLRMAGGDLVDEDAGAFVTAVALGRWFADFRFCPRCGAPAPLRSAGWSRSCTGCGREQFPRTDPAVIVAVRDVRNERILLGQNASWAAHNRFSTFAGFVEAGESLETAIRREVAEEAGVVVDDLEYRGSQGWPYPRSLMLGFHAVAADAPAARPDGEEIVAVRWFTRDEIVSSLAGTGPVSLPGTASIAHRLIADWCGEHA</sequence>
<dbReference type="Proteomes" id="UP000509638">
    <property type="component" value="Chromosome"/>
</dbReference>
<organism evidence="11 12">
    <name type="scientific">Microbacterium oleivorans</name>
    <dbReference type="NCBI Taxonomy" id="273677"/>
    <lineage>
        <taxon>Bacteria</taxon>
        <taxon>Bacillati</taxon>
        <taxon>Actinomycetota</taxon>
        <taxon>Actinomycetes</taxon>
        <taxon>Micrococcales</taxon>
        <taxon>Microbacteriaceae</taxon>
        <taxon>Microbacterium</taxon>
    </lineage>
</organism>
<proteinExistence type="inferred from homology"/>
<dbReference type="PROSITE" id="PS51462">
    <property type="entry name" value="NUDIX"/>
    <property type="match status" value="1"/>
</dbReference>
<evidence type="ECO:0000256" key="1">
    <source>
        <dbReference type="ARBA" id="ARBA00001946"/>
    </source>
</evidence>
<keyword evidence="5" id="KW-0479">Metal-binding</keyword>
<dbReference type="AlphaFoldDB" id="A0A7D5ETU7"/>
<evidence type="ECO:0000313" key="12">
    <source>
        <dbReference type="Proteomes" id="UP000509638"/>
    </source>
</evidence>
<dbReference type="PANTHER" id="PTHR42904:SF6">
    <property type="entry name" value="NAD-CAPPED RNA HYDROLASE NUDT12"/>
    <property type="match status" value="1"/>
</dbReference>
<keyword evidence="6 11" id="KW-0378">Hydrolase</keyword>
<dbReference type="InterPro" id="IPR015797">
    <property type="entry name" value="NUDIX_hydrolase-like_dom_sf"/>
</dbReference>
<dbReference type="Pfam" id="PF00293">
    <property type="entry name" value="NUDIX"/>
    <property type="match status" value="1"/>
</dbReference>
<dbReference type="InterPro" id="IPR000086">
    <property type="entry name" value="NUDIX_hydrolase_dom"/>
</dbReference>
<dbReference type="Pfam" id="PF09297">
    <property type="entry name" value="Zn_ribbon_NUD"/>
    <property type="match status" value="1"/>
</dbReference>
<dbReference type="InterPro" id="IPR020084">
    <property type="entry name" value="NUDIX_hydrolase_CS"/>
</dbReference>
<evidence type="ECO:0000256" key="9">
    <source>
        <dbReference type="ARBA" id="ARBA00023679"/>
    </source>
</evidence>
<comment type="cofactor">
    <cofactor evidence="2">
        <name>Zn(2+)</name>
        <dbReference type="ChEBI" id="CHEBI:29105"/>
    </cofactor>
</comment>
<dbReference type="EMBL" id="CP058316">
    <property type="protein sequence ID" value="QLD10552.1"/>
    <property type="molecule type" value="Genomic_DNA"/>
</dbReference>